<dbReference type="PANTHER" id="PTHR42920">
    <property type="entry name" value="OS03G0707200 PROTEIN-RELATED"/>
    <property type="match status" value="1"/>
</dbReference>
<accession>A0ABV0BHZ9</accession>
<proteinExistence type="predicted"/>
<evidence type="ECO:0000256" key="1">
    <source>
        <dbReference type="ARBA" id="ARBA00004651"/>
    </source>
</evidence>
<dbReference type="EMBL" id="JBBYXI010000001">
    <property type="protein sequence ID" value="MEN3929751.1"/>
    <property type="molecule type" value="Genomic_DNA"/>
</dbReference>
<feature type="transmembrane region" description="Helical" evidence="6">
    <location>
        <begin position="68"/>
        <end position="91"/>
    </location>
</feature>
<dbReference type="InterPro" id="IPR037185">
    <property type="entry name" value="EmrE-like"/>
</dbReference>
<gene>
    <name evidence="8" type="ORF">WJT86_01585</name>
</gene>
<feature type="transmembrane region" description="Helical" evidence="6">
    <location>
        <begin position="209"/>
        <end position="229"/>
    </location>
</feature>
<feature type="transmembrane region" description="Helical" evidence="6">
    <location>
        <begin position="35"/>
        <end position="56"/>
    </location>
</feature>
<comment type="subcellular location">
    <subcellularLocation>
        <location evidence="1">Cell membrane</location>
        <topology evidence="1">Multi-pass membrane protein</topology>
    </subcellularLocation>
</comment>
<dbReference type="Pfam" id="PF00892">
    <property type="entry name" value="EamA"/>
    <property type="match status" value="2"/>
</dbReference>
<evidence type="ECO:0000256" key="6">
    <source>
        <dbReference type="SAM" id="Phobius"/>
    </source>
</evidence>
<evidence type="ECO:0000256" key="3">
    <source>
        <dbReference type="ARBA" id="ARBA00022692"/>
    </source>
</evidence>
<evidence type="ECO:0000256" key="4">
    <source>
        <dbReference type="ARBA" id="ARBA00022989"/>
    </source>
</evidence>
<reference evidence="8 9" key="1">
    <citation type="submission" date="2024-04" db="EMBL/GenBank/DDBJ databases">
        <title>A novel species isolated from cricket.</title>
        <authorList>
            <person name="Wang H.-C."/>
        </authorList>
    </citation>
    <scope>NUCLEOTIDE SEQUENCE [LARGE SCALE GENOMIC DNA]</scope>
    <source>
        <strain evidence="8 9">WL0021</strain>
    </source>
</reference>
<evidence type="ECO:0000259" key="7">
    <source>
        <dbReference type="Pfam" id="PF00892"/>
    </source>
</evidence>
<feature type="transmembrane region" description="Helical" evidence="6">
    <location>
        <begin position="178"/>
        <end position="197"/>
    </location>
</feature>
<dbReference type="RefSeq" id="WP_346335739.1">
    <property type="nucleotide sequence ID" value="NZ_JBBYXI010000001.1"/>
</dbReference>
<evidence type="ECO:0000313" key="9">
    <source>
        <dbReference type="Proteomes" id="UP001418637"/>
    </source>
</evidence>
<feature type="transmembrane region" description="Helical" evidence="6">
    <location>
        <begin position="264"/>
        <end position="282"/>
    </location>
</feature>
<keyword evidence="5 6" id="KW-0472">Membrane</keyword>
<feature type="domain" description="EamA" evidence="7">
    <location>
        <begin position="8"/>
        <end position="138"/>
    </location>
</feature>
<dbReference type="Proteomes" id="UP001418637">
    <property type="component" value="Unassembled WGS sequence"/>
</dbReference>
<evidence type="ECO:0000313" key="8">
    <source>
        <dbReference type="EMBL" id="MEN3929751.1"/>
    </source>
</evidence>
<keyword evidence="9" id="KW-1185">Reference proteome</keyword>
<dbReference type="InterPro" id="IPR051258">
    <property type="entry name" value="Diverse_Substrate_Transporter"/>
</dbReference>
<keyword evidence="2" id="KW-1003">Cell membrane</keyword>
<keyword evidence="4 6" id="KW-1133">Transmembrane helix</keyword>
<organism evidence="8 9">
    <name type="scientific">Hohaiivirga grylli</name>
    <dbReference type="NCBI Taxonomy" id="3133970"/>
    <lineage>
        <taxon>Bacteria</taxon>
        <taxon>Pseudomonadati</taxon>
        <taxon>Pseudomonadota</taxon>
        <taxon>Alphaproteobacteria</taxon>
        <taxon>Hyphomicrobiales</taxon>
        <taxon>Methylobacteriaceae</taxon>
        <taxon>Hohaiivirga</taxon>
    </lineage>
</organism>
<dbReference type="SUPFAM" id="SSF103481">
    <property type="entry name" value="Multidrug resistance efflux transporter EmrE"/>
    <property type="match status" value="2"/>
</dbReference>
<evidence type="ECO:0000256" key="2">
    <source>
        <dbReference type="ARBA" id="ARBA00022475"/>
    </source>
</evidence>
<comment type="caution">
    <text evidence="8">The sequence shown here is derived from an EMBL/GenBank/DDBJ whole genome shotgun (WGS) entry which is preliminary data.</text>
</comment>
<feature type="transmembrane region" description="Helical" evidence="6">
    <location>
        <begin position="97"/>
        <end position="116"/>
    </location>
</feature>
<feature type="domain" description="EamA" evidence="7">
    <location>
        <begin position="147"/>
        <end position="279"/>
    </location>
</feature>
<feature type="transmembrane region" description="Helical" evidence="6">
    <location>
        <begin position="123"/>
        <end position="143"/>
    </location>
</feature>
<dbReference type="PANTHER" id="PTHR42920:SF5">
    <property type="entry name" value="EAMA DOMAIN-CONTAINING PROTEIN"/>
    <property type="match status" value="1"/>
</dbReference>
<evidence type="ECO:0000256" key="5">
    <source>
        <dbReference type="ARBA" id="ARBA00023136"/>
    </source>
</evidence>
<sequence length="302" mass="32460">MNKTIIKANFLLLFTATIWGSTFVAQKAAMEYIGPFWYTGLRFLLGFITVLPLVFFERPAPEPDRKAWLTGVGIGLFLFVGINLQQVALMFTSVTNSGFITGLYVVLVPIISIFAGYRYGMGVWVGVALAVTGLYLLSIHGALEINYGDLLTLLSAFFWAFQVLALSSSKNLLPPVRLALTQFAVCMIPSLLIAAVIEPISFEAIGDAGFSLLYGGILSVGFGFTMQVLAQRYTPAAHSAIILSLESVFAALTGWLVLGDIMDARVLTGCALMLTGTILAQLSPAKPLVMKSADKALPESVA</sequence>
<dbReference type="InterPro" id="IPR000620">
    <property type="entry name" value="EamA_dom"/>
</dbReference>
<name>A0ABV0BHZ9_9HYPH</name>
<keyword evidence="3 6" id="KW-0812">Transmembrane</keyword>
<feature type="transmembrane region" description="Helical" evidence="6">
    <location>
        <begin position="236"/>
        <end position="258"/>
    </location>
</feature>
<protein>
    <submittedName>
        <fullName evidence="8">DMT family transporter</fullName>
    </submittedName>
</protein>